<dbReference type="InterPro" id="IPR046341">
    <property type="entry name" value="SET_dom_sf"/>
</dbReference>
<dbReference type="CDD" id="cd20071">
    <property type="entry name" value="SET_SMYD"/>
    <property type="match status" value="1"/>
</dbReference>
<evidence type="ECO:0000256" key="3">
    <source>
        <dbReference type="ARBA" id="ARBA00022833"/>
    </source>
</evidence>
<dbReference type="EMBL" id="JALLBG020000105">
    <property type="protein sequence ID" value="KAL3764450.1"/>
    <property type="molecule type" value="Genomic_DNA"/>
</dbReference>
<evidence type="ECO:0000259" key="6">
    <source>
        <dbReference type="PROSITE" id="PS50865"/>
    </source>
</evidence>
<evidence type="ECO:0000259" key="5">
    <source>
        <dbReference type="PROSITE" id="PS50280"/>
    </source>
</evidence>
<dbReference type="PANTHER" id="PTHR47332">
    <property type="entry name" value="SET DOMAIN-CONTAINING PROTEIN 5"/>
    <property type="match status" value="1"/>
</dbReference>
<proteinExistence type="predicted"/>
<sequence>MESLRERSRLGEIIVNKLGSERDFDIVKIMEYNAKERCCGWCYALGPTMRCSKCLRAYCSRECQVKDWKTGCHKLWCGKSGEKCVDYEIRDAGEKGLGLFTLRDFERGEKILVERAVATKPDALGRPIDSSKLLESTTLMSATMALAPTESSSLTVKFVTNSAALSDDDVEDGGSGLFLNFSRVNHDCIGNADHYYVPDLKLMLLVAKCAIPAGTEVTFSYAGSASSTQRGMMLRARGFQCTCTACQDPAIASELDRALELDQKILSFGSFGNVGQAIRAGESLIKLHDKFHASDRLYSRVYYDLFQIAITKKSSVKLGSKYILQAYTHALRFYGREEDEEVKRLKRFVDSPSAHRNYRIMD</sequence>
<dbReference type="AlphaFoldDB" id="A0ABD3MK45"/>
<evidence type="ECO:0000256" key="2">
    <source>
        <dbReference type="ARBA" id="ARBA00022771"/>
    </source>
</evidence>
<comment type="caution">
    <text evidence="7">The sequence shown here is derived from an EMBL/GenBank/DDBJ whole genome shotgun (WGS) entry which is preliminary data.</text>
</comment>
<dbReference type="PROSITE" id="PS50865">
    <property type="entry name" value="ZF_MYND_2"/>
    <property type="match status" value="1"/>
</dbReference>
<dbReference type="SMART" id="SM00317">
    <property type="entry name" value="SET"/>
    <property type="match status" value="1"/>
</dbReference>
<dbReference type="GO" id="GO:0008270">
    <property type="term" value="F:zinc ion binding"/>
    <property type="evidence" value="ECO:0007669"/>
    <property type="project" value="UniProtKB-KW"/>
</dbReference>
<dbReference type="InterPro" id="IPR053185">
    <property type="entry name" value="SET_domain_protein"/>
</dbReference>
<dbReference type="SUPFAM" id="SSF82199">
    <property type="entry name" value="SET domain"/>
    <property type="match status" value="1"/>
</dbReference>
<dbReference type="Proteomes" id="UP001530293">
    <property type="component" value="Unassembled WGS sequence"/>
</dbReference>
<dbReference type="Gene3D" id="2.170.270.10">
    <property type="entry name" value="SET domain"/>
    <property type="match status" value="1"/>
</dbReference>
<organism evidence="7 8">
    <name type="scientific">Discostella pseudostelligera</name>
    <dbReference type="NCBI Taxonomy" id="259834"/>
    <lineage>
        <taxon>Eukaryota</taxon>
        <taxon>Sar</taxon>
        <taxon>Stramenopiles</taxon>
        <taxon>Ochrophyta</taxon>
        <taxon>Bacillariophyta</taxon>
        <taxon>Coscinodiscophyceae</taxon>
        <taxon>Thalassiosirophycidae</taxon>
        <taxon>Stephanodiscales</taxon>
        <taxon>Stephanodiscaceae</taxon>
        <taxon>Discostella</taxon>
    </lineage>
</organism>
<evidence type="ECO:0000256" key="4">
    <source>
        <dbReference type="PROSITE-ProRule" id="PRU00134"/>
    </source>
</evidence>
<accession>A0ABD3MK45</accession>
<dbReference type="PANTHER" id="PTHR47332:SF4">
    <property type="entry name" value="SET DOMAIN-CONTAINING PROTEIN 5"/>
    <property type="match status" value="1"/>
</dbReference>
<evidence type="ECO:0000256" key="1">
    <source>
        <dbReference type="ARBA" id="ARBA00022723"/>
    </source>
</evidence>
<dbReference type="Gene3D" id="6.10.140.2220">
    <property type="match status" value="1"/>
</dbReference>
<keyword evidence="3" id="KW-0862">Zinc</keyword>
<evidence type="ECO:0000313" key="8">
    <source>
        <dbReference type="Proteomes" id="UP001530293"/>
    </source>
</evidence>
<keyword evidence="2 4" id="KW-0863">Zinc-finger</keyword>
<name>A0ABD3MK45_9STRA</name>
<keyword evidence="8" id="KW-1185">Reference proteome</keyword>
<feature type="domain" description="SET" evidence="5">
    <location>
        <begin position="82"/>
        <end position="222"/>
    </location>
</feature>
<keyword evidence="1" id="KW-0479">Metal-binding</keyword>
<dbReference type="Pfam" id="PF00856">
    <property type="entry name" value="SET"/>
    <property type="match status" value="1"/>
</dbReference>
<gene>
    <name evidence="7" type="ORF">ACHAWU_004956</name>
</gene>
<dbReference type="PROSITE" id="PS50280">
    <property type="entry name" value="SET"/>
    <property type="match status" value="1"/>
</dbReference>
<protein>
    <submittedName>
        <fullName evidence="7">Uncharacterized protein</fullName>
    </submittedName>
</protein>
<dbReference type="InterPro" id="IPR001214">
    <property type="entry name" value="SET_dom"/>
</dbReference>
<evidence type="ECO:0000313" key="7">
    <source>
        <dbReference type="EMBL" id="KAL3764450.1"/>
    </source>
</evidence>
<feature type="domain" description="MYND-type" evidence="6">
    <location>
        <begin position="39"/>
        <end position="77"/>
    </location>
</feature>
<dbReference type="InterPro" id="IPR002893">
    <property type="entry name" value="Znf_MYND"/>
</dbReference>
<reference evidence="7 8" key="1">
    <citation type="submission" date="2024-10" db="EMBL/GenBank/DDBJ databases">
        <title>Updated reference genomes for cyclostephanoid diatoms.</title>
        <authorList>
            <person name="Roberts W.R."/>
            <person name="Alverson A.J."/>
        </authorList>
    </citation>
    <scope>NUCLEOTIDE SEQUENCE [LARGE SCALE GENOMIC DNA]</scope>
    <source>
        <strain evidence="7 8">AJA232-27</strain>
    </source>
</reference>